<evidence type="ECO:0000313" key="2">
    <source>
        <dbReference type="EMBL" id="JAU91568.1"/>
    </source>
</evidence>
<organism evidence="1">
    <name type="scientific">Noccaea caerulescens</name>
    <name type="common">Alpine penny-cress</name>
    <name type="synonym">Thlaspi caerulescens</name>
    <dbReference type="NCBI Taxonomy" id="107243"/>
    <lineage>
        <taxon>Eukaryota</taxon>
        <taxon>Viridiplantae</taxon>
        <taxon>Streptophyta</taxon>
        <taxon>Embryophyta</taxon>
        <taxon>Tracheophyta</taxon>
        <taxon>Spermatophyta</taxon>
        <taxon>Magnoliopsida</taxon>
        <taxon>eudicotyledons</taxon>
        <taxon>Gunneridae</taxon>
        <taxon>Pentapetalae</taxon>
        <taxon>rosids</taxon>
        <taxon>malvids</taxon>
        <taxon>Brassicales</taxon>
        <taxon>Brassicaceae</taxon>
        <taxon>Coluteocarpeae</taxon>
        <taxon>Noccaea</taxon>
    </lineage>
</organism>
<dbReference type="EMBL" id="GEVM01014370">
    <property type="protein sequence ID" value="JAU91568.1"/>
    <property type="molecule type" value="Transcribed_RNA"/>
</dbReference>
<dbReference type="EMBL" id="GEVL01012042">
    <property type="protein sequence ID" value="JAU65299.1"/>
    <property type="molecule type" value="Transcribed_RNA"/>
</dbReference>
<name>A0A1J3HAG1_NOCCA</name>
<dbReference type="AlphaFoldDB" id="A0A1J3HAG1"/>
<proteinExistence type="predicted"/>
<reference evidence="1" key="1">
    <citation type="submission" date="2016-07" db="EMBL/GenBank/DDBJ databases">
        <title>De novo transcriptome assembly of four accessions of the metal hyperaccumulator plant Noccaea caerulescens.</title>
        <authorList>
            <person name="Blande D."/>
            <person name="Halimaa P."/>
            <person name="Tervahauta A.I."/>
            <person name="Aarts M.G."/>
            <person name="Karenlampi S.O."/>
        </authorList>
    </citation>
    <scope>NUCLEOTIDE SEQUENCE</scope>
</reference>
<gene>
    <name evidence="1" type="ORF">LE_TR18921_c0_g1_i1_g.60886</name>
    <name evidence="2" type="ORF">MP_TR8428_c0_g1_i1_g.26785</name>
</gene>
<protein>
    <submittedName>
        <fullName evidence="1">Uncharacterized protein</fullName>
    </submittedName>
</protein>
<sequence length="113" mass="12438">MKLFGNSPELLIIDDSILILVENGKNFPDTVFGLGLSHSGAYDVQELRELDRFVFVSESVDEGEDEGVSFVESQLIEYLIDLSRVNGATAVLVEDIEGLLELIVVFSSEAIFP</sequence>
<evidence type="ECO:0000313" key="1">
    <source>
        <dbReference type="EMBL" id="JAU65299.1"/>
    </source>
</evidence>
<accession>A0A1J3HAG1</accession>